<keyword evidence="2" id="KW-1185">Reference proteome</keyword>
<protein>
    <submittedName>
        <fullName evidence="1">14655_t:CDS:1</fullName>
    </submittedName>
</protein>
<gene>
    <name evidence="1" type="ORF">FCALED_LOCUS10363</name>
</gene>
<reference evidence="1" key="1">
    <citation type="submission" date="2021-06" db="EMBL/GenBank/DDBJ databases">
        <authorList>
            <person name="Kallberg Y."/>
            <person name="Tangrot J."/>
            <person name="Rosling A."/>
        </authorList>
    </citation>
    <scope>NUCLEOTIDE SEQUENCE</scope>
    <source>
        <strain evidence="1">UK204</strain>
    </source>
</reference>
<sequence>IYTAGDCFYDDYYDEDELVGEFCDNLVTQTKRNRPEFVNYAKTAKRIDVN</sequence>
<name>A0A9N9GV92_9GLOM</name>
<proteinExistence type="predicted"/>
<evidence type="ECO:0000313" key="2">
    <source>
        <dbReference type="Proteomes" id="UP000789570"/>
    </source>
</evidence>
<dbReference type="AlphaFoldDB" id="A0A9N9GV92"/>
<organism evidence="1 2">
    <name type="scientific">Funneliformis caledonium</name>
    <dbReference type="NCBI Taxonomy" id="1117310"/>
    <lineage>
        <taxon>Eukaryota</taxon>
        <taxon>Fungi</taxon>
        <taxon>Fungi incertae sedis</taxon>
        <taxon>Mucoromycota</taxon>
        <taxon>Glomeromycotina</taxon>
        <taxon>Glomeromycetes</taxon>
        <taxon>Glomerales</taxon>
        <taxon>Glomeraceae</taxon>
        <taxon>Funneliformis</taxon>
    </lineage>
</organism>
<accession>A0A9N9GV92</accession>
<comment type="caution">
    <text evidence="1">The sequence shown here is derived from an EMBL/GenBank/DDBJ whole genome shotgun (WGS) entry which is preliminary data.</text>
</comment>
<dbReference type="EMBL" id="CAJVPQ010003768">
    <property type="protein sequence ID" value="CAG8636918.1"/>
    <property type="molecule type" value="Genomic_DNA"/>
</dbReference>
<feature type="non-terminal residue" evidence="1">
    <location>
        <position position="1"/>
    </location>
</feature>
<evidence type="ECO:0000313" key="1">
    <source>
        <dbReference type="EMBL" id="CAG8636918.1"/>
    </source>
</evidence>
<dbReference type="Proteomes" id="UP000789570">
    <property type="component" value="Unassembled WGS sequence"/>
</dbReference>